<sequence length="152" mass="16731">MAPPILSVSLPEVSIRPASSADAEALADLIAELDYPTAPALIQTRLEELTAAGDQLLVAEYQAQVIGMIHLHRMHFLHRAPDGRVVTLGVLAAYRNQQIGAKLLAAAEHQFQHEGCGRVEVTSGFPREAAHRFYQRAGYEPQSRRFVNVLPR</sequence>
<dbReference type="GO" id="GO:0016747">
    <property type="term" value="F:acyltransferase activity, transferring groups other than amino-acyl groups"/>
    <property type="evidence" value="ECO:0007669"/>
    <property type="project" value="InterPro"/>
</dbReference>
<accession>A0A3R9MTS9</accession>
<dbReference type="SUPFAM" id="SSF55729">
    <property type="entry name" value="Acyl-CoA N-acyltransferases (Nat)"/>
    <property type="match status" value="1"/>
</dbReference>
<dbReference type="PROSITE" id="PS51186">
    <property type="entry name" value="GNAT"/>
    <property type="match status" value="1"/>
</dbReference>
<dbReference type="EMBL" id="RWIT01000005">
    <property type="protein sequence ID" value="RSK48292.1"/>
    <property type="molecule type" value="Genomic_DNA"/>
</dbReference>
<protein>
    <submittedName>
        <fullName evidence="4">GNAT family N-acetyltransferase</fullName>
    </submittedName>
</protein>
<dbReference type="PANTHER" id="PTHR43877">
    <property type="entry name" value="AMINOALKYLPHOSPHONATE N-ACETYLTRANSFERASE-RELATED-RELATED"/>
    <property type="match status" value="1"/>
</dbReference>
<evidence type="ECO:0000259" key="3">
    <source>
        <dbReference type="PROSITE" id="PS51186"/>
    </source>
</evidence>
<name>A0A3R9MTS9_9BACT</name>
<dbReference type="RefSeq" id="WP_125419918.1">
    <property type="nucleotide sequence ID" value="NZ_RWIT01000005.1"/>
</dbReference>
<gene>
    <name evidence="4" type="ORF">EI291_11210</name>
</gene>
<dbReference type="AlphaFoldDB" id="A0A3R9MTS9"/>
<evidence type="ECO:0000256" key="1">
    <source>
        <dbReference type="ARBA" id="ARBA00022679"/>
    </source>
</evidence>
<dbReference type="CDD" id="cd04301">
    <property type="entry name" value="NAT_SF"/>
    <property type="match status" value="1"/>
</dbReference>
<evidence type="ECO:0000256" key="2">
    <source>
        <dbReference type="ARBA" id="ARBA00023315"/>
    </source>
</evidence>
<organism evidence="4 5">
    <name type="scientific">Hymenobacter rigui</name>
    <dbReference type="NCBI Taxonomy" id="334424"/>
    <lineage>
        <taxon>Bacteria</taxon>
        <taxon>Pseudomonadati</taxon>
        <taxon>Bacteroidota</taxon>
        <taxon>Cytophagia</taxon>
        <taxon>Cytophagales</taxon>
        <taxon>Hymenobacteraceae</taxon>
        <taxon>Hymenobacter</taxon>
    </lineage>
</organism>
<comment type="caution">
    <text evidence="4">The sequence shown here is derived from an EMBL/GenBank/DDBJ whole genome shotgun (WGS) entry which is preliminary data.</text>
</comment>
<evidence type="ECO:0000313" key="5">
    <source>
        <dbReference type="Proteomes" id="UP000273500"/>
    </source>
</evidence>
<keyword evidence="1 4" id="KW-0808">Transferase</keyword>
<keyword evidence="2" id="KW-0012">Acyltransferase</keyword>
<dbReference type="InterPro" id="IPR050832">
    <property type="entry name" value="Bact_Acetyltransf"/>
</dbReference>
<dbReference type="Gene3D" id="3.40.630.30">
    <property type="match status" value="1"/>
</dbReference>
<reference evidence="4 5" key="1">
    <citation type="submission" date="2018-12" db="EMBL/GenBank/DDBJ databases">
        <authorList>
            <person name="Feng G."/>
            <person name="Zhu H."/>
        </authorList>
    </citation>
    <scope>NUCLEOTIDE SEQUENCE [LARGE SCALE GENOMIC DNA]</scope>
    <source>
        <strain evidence="4 5">KCTC 12533</strain>
    </source>
</reference>
<dbReference type="PANTHER" id="PTHR43877:SF2">
    <property type="entry name" value="AMINOALKYLPHOSPHONATE N-ACETYLTRANSFERASE-RELATED"/>
    <property type="match status" value="1"/>
</dbReference>
<dbReference type="InterPro" id="IPR016181">
    <property type="entry name" value="Acyl_CoA_acyltransferase"/>
</dbReference>
<keyword evidence="5" id="KW-1185">Reference proteome</keyword>
<dbReference type="Proteomes" id="UP000273500">
    <property type="component" value="Unassembled WGS sequence"/>
</dbReference>
<evidence type="ECO:0000313" key="4">
    <source>
        <dbReference type="EMBL" id="RSK48292.1"/>
    </source>
</evidence>
<dbReference type="InterPro" id="IPR000182">
    <property type="entry name" value="GNAT_dom"/>
</dbReference>
<dbReference type="OrthoDB" id="9792929at2"/>
<proteinExistence type="predicted"/>
<dbReference type="Pfam" id="PF00583">
    <property type="entry name" value="Acetyltransf_1"/>
    <property type="match status" value="1"/>
</dbReference>
<feature type="domain" description="N-acetyltransferase" evidence="3">
    <location>
        <begin position="13"/>
        <end position="152"/>
    </location>
</feature>